<sequence>MGKLQKVQTNCLRRITGAYKRTPRVVLVKEASIRPIDLYIRTASLKYGAATKDNTVTKAIAQNLVYLGESINQKRRRLGLDRRKPTAMELVRKEADLIIHEAQERNLNRDRPGRKRGEEEMKRGFILALNKWMSVIWQKRRANYKGNYSAATWKTPWTHSTLKLYKGLKKHEATALMLLRSVIIGLNAWLSSIKIPNISPACTCGEPFQTVKHILFFCPEHQTLRDQMLAKAGTTSFEKVLQTPKGCRAASRMLIATDRLTQFAVANQISIEKQVLVKIPVLD</sequence>
<dbReference type="Proteomes" id="UP000285405">
    <property type="component" value="Unassembled WGS sequence"/>
</dbReference>
<dbReference type="OrthoDB" id="3592041at2759"/>
<dbReference type="AlphaFoldDB" id="A0A420HJF0"/>
<evidence type="ECO:0000313" key="2">
    <source>
        <dbReference type="Proteomes" id="UP000285405"/>
    </source>
</evidence>
<proteinExistence type="predicted"/>
<reference evidence="1 2" key="1">
    <citation type="journal article" date="2018" name="BMC Genomics">
        <title>Comparative genome analyses reveal sequence features reflecting distinct modes of host-adaptation between dicot and monocot powdery mildew.</title>
        <authorList>
            <person name="Wu Y."/>
            <person name="Ma X."/>
            <person name="Pan Z."/>
            <person name="Kale S.D."/>
            <person name="Song Y."/>
            <person name="King H."/>
            <person name="Zhang Q."/>
            <person name="Presley C."/>
            <person name="Deng X."/>
            <person name="Wei C.I."/>
            <person name="Xiao S."/>
        </authorList>
    </citation>
    <scope>NUCLEOTIDE SEQUENCE [LARGE SCALE GENOMIC DNA]</scope>
    <source>
        <strain evidence="1">UCSC1</strain>
    </source>
</reference>
<comment type="caution">
    <text evidence="1">The sequence shown here is derived from an EMBL/GenBank/DDBJ whole genome shotgun (WGS) entry which is preliminary data.</text>
</comment>
<gene>
    <name evidence="1" type="ORF">GcC1_188052</name>
</gene>
<evidence type="ECO:0008006" key="3">
    <source>
        <dbReference type="Google" id="ProtNLM"/>
    </source>
</evidence>
<name>A0A420HJF0_9PEZI</name>
<evidence type="ECO:0000313" key="1">
    <source>
        <dbReference type="EMBL" id="RKF57519.1"/>
    </source>
</evidence>
<organism evidence="1 2">
    <name type="scientific">Golovinomyces cichoracearum</name>
    <dbReference type="NCBI Taxonomy" id="62708"/>
    <lineage>
        <taxon>Eukaryota</taxon>
        <taxon>Fungi</taxon>
        <taxon>Dikarya</taxon>
        <taxon>Ascomycota</taxon>
        <taxon>Pezizomycotina</taxon>
        <taxon>Leotiomycetes</taxon>
        <taxon>Erysiphales</taxon>
        <taxon>Erysiphaceae</taxon>
        <taxon>Golovinomyces</taxon>
    </lineage>
</organism>
<accession>A0A420HJF0</accession>
<dbReference type="EMBL" id="MCBR01018891">
    <property type="protein sequence ID" value="RKF57519.1"/>
    <property type="molecule type" value="Genomic_DNA"/>
</dbReference>
<protein>
    <recommendedName>
        <fullName evidence="3">Reverse transcriptase</fullName>
    </recommendedName>
</protein>